<organism evidence="2 3">
    <name type="scientific">Terfezia boudieri ATCC MYA-4762</name>
    <dbReference type="NCBI Taxonomy" id="1051890"/>
    <lineage>
        <taxon>Eukaryota</taxon>
        <taxon>Fungi</taxon>
        <taxon>Dikarya</taxon>
        <taxon>Ascomycota</taxon>
        <taxon>Pezizomycotina</taxon>
        <taxon>Pezizomycetes</taxon>
        <taxon>Pezizales</taxon>
        <taxon>Pezizaceae</taxon>
        <taxon>Terfezia</taxon>
    </lineage>
</organism>
<feature type="region of interest" description="Disordered" evidence="1">
    <location>
        <begin position="254"/>
        <end position="281"/>
    </location>
</feature>
<reference evidence="2 3" key="1">
    <citation type="journal article" date="2018" name="Nat. Ecol. Evol.">
        <title>Pezizomycetes genomes reveal the molecular basis of ectomycorrhizal truffle lifestyle.</title>
        <authorList>
            <person name="Murat C."/>
            <person name="Payen T."/>
            <person name="Noel B."/>
            <person name="Kuo A."/>
            <person name="Morin E."/>
            <person name="Chen J."/>
            <person name="Kohler A."/>
            <person name="Krizsan K."/>
            <person name="Balestrini R."/>
            <person name="Da Silva C."/>
            <person name="Montanini B."/>
            <person name="Hainaut M."/>
            <person name="Levati E."/>
            <person name="Barry K.W."/>
            <person name="Belfiori B."/>
            <person name="Cichocki N."/>
            <person name="Clum A."/>
            <person name="Dockter R.B."/>
            <person name="Fauchery L."/>
            <person name="Guy J."/>
            <person name="Iotti M."/>
            <person name="Le Tacon F."/>
            <person name="Lindquist E.A."/>
            <person name="Lipzen A."/>
            <person name="Malagnac F."/>
            <person name="Mello A."/>
            <person name="Molinier V."/>
            <person name="Miyauchi S."/>
            <person name="Poulain J."/>
            <person name="Riccioni C."/>
            <person name="Rubini A."/>
            <person name="Sitrit Y."/>
            <person name="Splivallo R."/>
            <person name="Traeger S."/>
            <person name="Wang M."/>
            <person name="Zifcakova L."/>
            <person name="Wipf D."/>
            <person name="Zambonelli A."/>
            <person name="Paolocci F."/>
            <person name="Nowrousian M."/>
            <person name="Ottonello S."/>
            <person name="Baldrian P."/>
            <person name="Spatafora J.W."/>
            <person name="Henrissat B."/>
            <person name="Nagy L.G."/>
            <person name="Aury J.M."/>
            <person name="Wincker P."/>
            <person name="Grigoriev I.V."/>
            <person name="Bonfante P."/>
            <person name="Martin F.M."/>
        </authorList>
    </citation>
    <scope>NUCLEOTIDE SEQUENCE [LARGE SCALE GENOMIC DNA]</scope>
    <source>
        <strain evidence="2 3">ATCC MYA-4762</strain>
    </source>
</reference>
<dbReference type="OrthoDB" id="5376313at2759"/>
<keyword evidence="3" id="KW-1185">Reference proteome</keyword>
<name>A0A3N4LY12_9PEZI</name>
<proteinExistence type="predicted"/>
<accession>A0A3N4LY12</accession>
<dbReference type="EMBL" id="ML121549">
    <property type="protein sequence ID" value="RPB22935.1"/>
    <property type="molecule type" value="Genomic_DNA"/>
</dbReference>
<feature type="compositionally biased region" description="Basic residues" evidence="1">
    <location>
        <begin position="420"/>
        <end position="429"/>
    </location>
</feature>
<feature type="region of interest" description="Disordered" evidence="1">
    <location>
        <begin position="1"/>
        <end position="22"/>
    </location>
</feature>
<evidence type="ECO:0000313" key="3">
    <source>
        <dbReference type="Proteomes" id="UP000267821"/>
    </source>
</evidence>
<dbReference type="Proteomes" id="UP000267821">
    <property type="component" value="Unassembled WGS sequence"/>
</dbReference>
<dbReference type="AlphaFoldDB" id="A0A3N4LY12"/>
<protein>
    <submittedName>
        <fullName evidence="2">Uncharacterized protein</fullName>
    </submittedName>
</protein>
<dbReference type="InParanoid" id="A0A3N4LY12"/>
<sequence length="429" mass="46181">MSPSHPVSNSDENLRPQSSLAGSITGGSSSLYAFTPGSSTSVNINNSNMKLHRTITKTSSFQSLKQKFSTGSLFGRSKGSNNETALQALQGLFERPSRGNLREMEVKEAERERDKCDCVVPCLCDVLGKEIGENQANLNEGGGRLKQLIEQAAPRVGVGCEDPFLIDFDDKFKLDEGLAKVKEQKRPLLQIDTGIATVASSLAPPLQSENFRRQSTYEGQLMNTRTLRHKVGSVKPTQSLSKVSATNAEFIVPSRPPTSTLRPPLISTPYPMVEPTSGATTPCTPTSGYNYFTTASRRPELHARTTSVSSIFTNSTLSLTSYLSGTASTASSRPATPRSTIDRESAFANGYVSFPPYQGGGVSGVASYTSSFEDVGKWVGGVGRRLTRKIRKGSGAVGAEPQMQTEDKKLEEGTPVAEIRRKRGGKSAH</sequence>
<gene>
    <name evidence="2" type="ORF">L211DRAFT_850344</name>
</gene>
<feature type="compositionally biased region" description="Low complexity" evidence="1">
    <location>
        <begin position="257"/>
        <end position="269"/>
    </location>
</feature>
<feature type="region of interest" description="Disordered" evidence="1">
    <location>
        <begin position="392"/>
        <end position="429"/>
    </location>
</feature>
<evidence type="ECO:0000256" key="1">
    <source>
        <dbReference type="SAM" id="MobiDB-lite"/>
    </source>
</evidence>
<evidence type="ECO:0000313" key="2">
    <source>
        <dbReference type="EMBL" id="RPB22935.1"/>
    </source>
</evidence>